<dbReference type="InterPro" id="IPR001626">
    <property type="entry name" value="ABC_TroCD"/>
</dbReference>
<evidence type="ECO:0000256" key="5">
    <source>
        <dbReference type="ARBA" id="ARBA00022692"/>
    </source>
</evidence>
<evidence type="ECO:0000256" key="2">
    <source>
        <dbReference type="ARBA" id="ARBA00008034"/>
    </source>
</evidence>
<organism evidence="11 12">
    <name type="scientific">Leptotrichia hofstadii</name>
    <dbReference type="NCBI Taxonomy" id="157688"/>
    <lineage>
        <taxon>Bacteria</taxon>
        <taxon>Fusobacteriati</taxon>
        <taxon>Fusobacteriota</taxon>
        <taxon>Fusobacteriia</taxon>
        <taxon>Fusobacteriales</taxon>
        <taxon>Leptotrichiaceae</taxon>
        <taxon>Leptotrichia</taxon>
    </lineage>
</organism>
<evidence type="ECO:0000256" key="1">
    <source>
        <dbReference type="ARBA" id="ARBA00004651"/>
    </source>
</evidence>
<feature type="transmembrane region" description="Helical" evidence="10">
    <location>
        <begin position="256"/>
        <end position="275"/>
    </location>
</feature>
<dbReference type="SUPFAM" id="SSF81345">
    <property type="entry name" value="ABC transporter involved in vitamin B12 uptake, BtuC"/>
    <property type="match status" value="1"/>
</dbReference>
<evidence type="ECO:0000256" key="3">
    <source>
        <dbReference type="ARBA" id="ARBA00022448"/>
    </source>
</evidence>
<evidence type="ECO:0000256" key="8">
    <source>
        <dbReference type="RuleBase" id="RU003943"/>
    </source>
</evidence>
<dbReference type="RefSeq" id="WP_026746768.1">
    <property type="nucleotide sequence ID" value="NZ_AP019823.1"/>
</dbReference>
<dbReference type="InterPro" id="IPR037294">
    <property type="entry name" value="ABC_BtuC-like"/>
</dbReference>
<evidence type="ECO:0000256" key="4">
    <source>
        <dbReference type="ARBA" id="ARBA00022475"/>
    </source>
</evidence>
<reference evidence="11 12" key="1">
    <citation type="submission" date="2019-07" db="EMBL/GenBank/DDBJ databases">
        <title>Complete Genome Sequence of Leptotrichia hofstadii Strain JCM16775.</title>
        <authorList>
            <person name="Watanabe S."/>
            <person name="Cui L."/>
        </authorList>
    </citation>
    <scope>NUCLEOTIDE SEQUENCE [LARGE SCALE GENOMIC DNA]</scope>
    <source>
        <strain evidence="11 12">JCM16775</strain>
    </source>
</reference>
<dbReference type="GO" id="GO:0010043">
    <property type="term" value="P:response to zinc ion"/>
    <property type="evidence" value="ECO:0007669"/>
    <property type="project" value="TreeGrafter"/>
</dbReference>
<evidence type="ECO:0000256" key="6">
    <source>
        <dbReference type="ARBA" id="ARBA00022989"/>
    </source>
</evidence>
<sequence>MNILNLLVSDHTFRTVALGCSLLGMVSGILGCFAVLRKQSLLGDAVSHASLPGVCLAFLFTNVKNTEVLLLGALITGIVCIGLIQLIQNYTKIKFDSALALILSVFFGLGLVLLSYLNKLPGANKSGLNKFIFGQASTFIKRDVNIILITGIVLLIIIILFWKEFKIVSFDSDFAKTLGFPSKKIEILISILIVTTVIIGIQAAGVILISAMLISPAVAARQWTDKLSIMVILAAFFGGISGLLGTLISISESNLPTGPVIVIIISIIVVISILFSNKRGIVFKIIRNQKRKKEFKEKLEKKKTELSSLKINNLERGK</sequence>
<comment type="similarity">
    <text evidence="2 8">Belongs to the ABC-3 integral membrane protein family.</text>
</comment>
<feature type="coiled-coil region" evidence="9">
    <location>
        <begin position="285"/>
        <end position="312"/>
    </location>
</feature>
<keyword evidence="7 10" id="KW-0472">Membrane</keyword>
<feature type="transmembrane region" description="Helical" evidence="10">
    <location>
        <begin position="12"/>
        <end position="36"/>
    </location>
</feature>
<keyword evidence="9" id="KW-0175">Coiled coil</keyword>
<dbReference type="AlphaFoldDB" id="A0A510JJH2"/>
<keyword evidence="6 10" id="KW-1133">Transmembrane helix</keyword>
<accession>A0A510JJH2</accession>
<feature type="transmembrane region" description="Helical" evidence="10">
    <location>
        <begin position="227"/>
        <end position="250"/>
    </location>
</feature>
<feature type="transmembrane region" description="Helical" evidence="10">
    <location>
        <begin position="68"/>
        <end position="87"/>
    </location>
</feature>
<comment type="subcellular location">
    <subcellularLocation>
        <location evidence="1 8">Cell membrane</location>
        <topology evidence="1 8">Multi-pass membrane protein</topology>
    </subcellularLocation>
</comment>
<keyword evidence="3 8" id="KW-0813">Transport</keyword>
<name>A0A510JJH2_9FUSO</name>
<dbReference type="FunFam" id="1.10.3470.10:FF:000003">
    <property type="entry name" value="Iron ABC transporter permease SitD"/>
    <property type="match status" value="1"/>
</dbReference>
<dbReference type="KEGG" id="lhf:JCM16775_2155"/>
<dbReference type="GO" id="GO:0055085">
    <property type="term" value="P:transmembrane transport"/>
    <property type="evidence" value="ECO:0007669"/>
    <property type="project" value="InterPro"/>
</dbReference>
<evidence type="ECO:0000313" key="11">
    <source>
        <dbReference type="EMBL" id="BBM39444.1"/>
    </source>
</evidence>
<protein>
    <submittedName>
        <fullName evidence="11">ABC transporter</fullName>
    </submittedName>
</protein>
<gene>
    <name evidence="11" type="ORF">JCM16775_2155</name>
</gene>
<keyword evidence="4" id="KW-1003">Cell membrane</keyword>
<evidence type="ECO:0000256" key="7">
    <source>
        <dbReference type="ARBA" id="ARBA00023136"/>
    </source>
</evidence>
<dbReference type="PANTHER" id="PTHR30477">
    <property type="entry name" value="ABC-TRANSPORTER METAL-BINDING PROTEIN"/>
    <property type="match status" value="1"/>
</dbReference>
<dbReference type="Pfam" id="PF00950">
    <property type="entry name" value="ABC-3"/>
    <property type="match status" value="1"/>
</dbReference>
<dbReference type="PANTHER" id="PTHR30477:SF3">
    <property type="entry name" value="METAL TRANSPORT SYSTEM MEMBRANE PROTEIN CT_069-RELATED"/>
    <property type="match status" value="1"/>
</dbReference>
<dbReference type="Gene3D" id="1.10.3470.10">
    <property type="entry name" value="ABC transporter involved in vitamin B12 uptake, BtuC"/>
    <property type="match status" value="1"/>
</dbReference>
<feature type="transmembrane region" description="Helical" evidence="10">
    <location>
        <begin position="187"/>
        <end position="215"/>
    </location>
</feature>
<keyword evidence="5 8" id="KW-0812">Transmembrane</keyword>
<feature type="transmembrane region" description="Helical" evidence="10">
    <location>
        <begin position="144"/>
        <end position="162"/>
    </location>
</feature>
<dbReference type="CDD" id="cd06550">
    <property type="entry name" value="TM_ABC_iron-siderophores_like"/>
    <property type="match status" value="1"/>
</dbReference>
<dbReference type="GO" id="GO:0043190">
    <property type="term" value="C:ATP-binding cassette (ABC) transporter complex"/>
    <property type="evidence" value="ECO:0007669"/>
    <property type="project" value="InterPro"/>
</dbReference>
<evidence type="ECO:0000313" key="12">
    <source>
        <dbReference type="Proteomes" id="UP000321892"/>
    </source>
</evidence>
<feature type="transmembrane region" description="Helical" evidence="10">
    <location>
        <begin position="99"/>
        <end position="117"/>
    </location>
</feature>
<evidence type="ECO:0000256" key="10">
    <source>
        <dbReference type="SAM" id="Phobius"/>
    </source>
</evidence>
<dbReference type="EMBL" id="AP019823">
    <property type="protein sequence ID" value="BBM39444.1"/>
    <property type="molecule type" value="Genomic_DNA"/>
</dbReference>
<keyword evidence="12" id="KW-1185">Reference proteome</keyword>
<dbReference type="GO" id="GO:0071281">
    <property type="term" value="P:cellular response to iron ion"/>
    <property type="evidence" value="ECO:0007669"/>
    <property type="project" value="UniProtKB-ARBA"/>
</dbReference>
<dbReference type="OrthoDB" id="9798540at2"/>
<proteinExistence type="inferred from homology"/>
<evidence type="ECO:0000256" key="9">
    <source>
        <dbReference type="SAM" id="Coils"/>
    </source>
</evidence>
<dbReference type="Proteomes" id="UP000321892">
    <property type="component" value="Chromosome"/>
</dbReference>